<name>A0A1L3ZQ10_RHILE</name>
<organism evidence="1 2">
    <name type="scientific">Rhizobium leguminosarum</name>
    <dbReference type="NCBI Taxonomy" id="384"/>
    <lineage>
        <taxon>Bacteria</taxon>
        <taxon>Pseudomonadati</taxon>
        <taxon>Pseudomonadota</taxon>
        <taxon>Alphaproteobacteria</taxon>
        <taxon>Hyphomicrobiales</taxon>
        <taxon>Rhizobiaceae</taxon>
        <taxon>Rhizobium/Agrobacterium group</taxon>
        <taxon>Rhizobium</taxon>
    </lineage>
</organism>
<dbReference type="AlphaFoldDB" id="A0A1L3ZQ10"/>
<keyword evidence="1" id="KW-0614">Plasmid</keyword>
<dbReference type="Proteomes" id="UP000183050">
    <property type="component" value="Plasmid unnamed8"/>
</dbReference>
<reference evidence="1 2" key="1">
    <citation type="submission" date="2016-11" db="EMBL/GenBank/DDBJ databases">
        <title>Rhizobium leguminosarum bv. viciae strain Vaf12 isolated from Vavilovia formosa root nodules from Russia, Dagestan.</title>
        <authorList>
            <person name="Kimeklis A."/>
        </authorList>
    </citation>
    <scope>NUCLEOTIDE SEQUENCE [LARGE SCALE GENOMIC DNA]</scope>
    <source>
        <strain evidence="1 2">Vaf-108</strain>
        <plasmid evidence="2">Plasmid unnamed8 sequence</plasmid>
    </source>
</reference>
<evidence type="ECO:0000313" key="1">
    <source>
        <dbReference type="EMBL" id="API57735.1"/>
    </source>
</evidence>
<gene>
    <name evidence="1" type="ORF">BMW22_41435</name>
</gene>
<sequence>MWQVHAQEMQLAFYTANDADRFTKVDLGMTRCVHQRHEHLPLPQILLTDIIADNCDPASITMLVTKPFEYSADRMMMLLRALLVIDQYPLDDRDKCIELRALHHSIPTVTGRHRKLDHLLDCPSIDSE</sequence>
<proteinExistence type="predicted"/>
<dbReference type="EMBL" id="CP018236">
    <property type="protein sequence ID" value="API57735.1"/>
    <property type="molecule type" value="Genomic_DNA"/>
</dbReference>
<evidence type="ECO:0000313" key="2">
    <source>
        <dbReference type="Proteomes" id="UP000183050"/>
    </source>
</evidence>
<protein>
    <submittedName>
        <fullName evidence="1">Uncharacterized protein</fullName>
    </submittedName>
</protein>
<accession>A0A1L3ZQ10</accession>
<geneLocation type="plasmid" evidence="2">
    <name>unnamed8 sequence</name>
</geneLocation>